<reference evidence="3" key="1">
    <citation type="submission" date="2024-04" db="EMBL/GenBank/DDBJ databases">
        <title>Salinicola lusitanus LLJ914,a marine bacterium isolated from the Okinawa Trough.</title>
        <authorList>
            <person name="Li J."/>
        </authorList>
    </citation>
    <scope>NUCLEOTIDE SEQUENCE [LARGE SCALE GENOMIC DNA]</scope>
</reference>
<evidence type="ECO:0000256" key="1">
    <source>
        <dbReference type="SAM" id="MobiDB-lite"/>
    </source>
</evidence>
<keyword evidence="3" id="KW-1185">Reference proteome</keyword>
<proteinExistence type="predicted"/>
<dbReference type="EMBL" id="JBBPFD010000011">
    <property type="protein sequence ID" value="KAK7907190.1"/>
    <property type="molecule type" value="Genomic_DNA"/>
</dbReference>
<evidence type="ECO:0000313" key="3">
    <source>
        <dbReference type="Proteomes" id="UP001460270"/>
    </source>
</evidence>
<gene>
    <name evidence="2" type="ORF">WMY93_015802</name>
</gene>
<sequence length="91" mass="9881">MLSLSFFCALAQNCLKPHGQTHGAPGALSSPVEGPPHSQPASQTREEETQQHATTVLKFELDFCFVLLRVQSVTVCALSPSLDLKEKETSK</sequence>
<evidence type="ECO:0000313" key="2">
    <source>
        <dbReference type="EMBL" id="KAK7907190.1"/>
    </source>
</evidence>
<dbReference type="Proteomes" id="UP001460270">
    <property type="component" value="Unassembled WGS sequence"/>
</dbReference>
<name>A0AAW0NRL7_9GOBI</name>
<protein>
    <recommendedName>
        <fullName evidence="4">Secreted protein</fullName>
    </recommendedName>
</protein>
<dbReference type="AlphaFoldDB" id="A0AAW0NRL7"/>
<comment type="caution">
    <text evidence="2">The sequence shown here is derived from an EMBL/GenBank/DDBJ whole genome shotgun (WGS) entry which is preliminary data.</text>
</comment>
<accession>A0AAW0NRL7</accession>
<feature type="region of interest" description="Disordered" evidence="1">
    <location>
        <begin position="20"/>
        <end position="51"/>
    </location>
</feature>
<organism evidence="2 3">
    <name type="scientific">Mugilogobius chulae</name>
    <name type="common">yellowstripe goby</name>
    <dbReference type="NCBI Taxonomy" id="88201"/>
    <lineage>
        <taxon>Eukaryota</taxon>
        <taxon>Metazoa</taxon>
        <taxon>Chordata</taxon>
        <taxon>Craniata</taxon>
        <taxon>Vertebrata</taxon>
        <taxon>Euteleostomi</taxon>
        <taxon>Actinopterygii</taxon>
        <taxon>Neopterygii</taxon>
        <taxon>Teleostei</taxon>
        <taxon>Neoteleostei</taxon>
        <taxon>Acanthomorphata</taxon>
        <taxon>Gobiaria</taxon>
        <taxon>Gobiiformes</taxon>
        <taxon>Gobioidei</taxon>
        <taxon>Gobiidae</taxon>
        <taxon>Gobionellinae</taxon>
        <taxon>Mugilogobius</taxon>
    </lineage>
</organism>
<evidence type="ECO:0008006" key="4">
    <source>
        <dbReference type="Google" id="ProtNLM"/>
    </source>
</evidence>